<evidence type="ECO:0000313" key="2">
    <source>
        <dbReference type="EMBL" id="ABK38823.1"/>
    </source>
</evidence>
<dbReference type="KEGG" id="aha:AHA_2260"/>
<proteinExistence type="predicted"/>
<keyword evidence="1" id="KW-1133">Transmembrane helix</keyword>
<sequence length="100" mass="11417">MPPVRLLEHLCRLWHFDMRRGLLLFQLMLIEQIDGLLDERGLAVFELQPQHGQPFGVAIADPALQSAVRFLFAFHVLALALGVVLRTAHFHFLAHITLQL</sequence>
<organism evidence="2 3">
    <name type="scientific">Aeromonas hydrophila subsp. hydrophila (strain ATCC 7966 / DSM 30187 / BCRC 13018 / CCUG 14551 / JCM 1027 / KCTC 2358 / NCIMB 9240 / NCTC 8049)</name>
    <dbReference type="NCBI Taxonomy" id="380703"/>
    <lineage>
        <taxon>Bacteria</taxon>
        <taxon>Pseudomonadati</taxon>
        <taxon>Pseudomonadota</taxon>
        <taxon>Gammaproteobacteria</taxon>
        <taxon>Aeromonadales</taxon>
        <taxon>Aeromonadaceae</taxon>
        <taxon>Aeromonas</taxon>
    </lineage>
</organism>
<protein>
    <submittedName>
        <fullName evidence="2">Uncharacterized protein</fullName>
    </submittedName>
</protein>
<accession>A0KKI3</accession>
<keyword evidence="1" id="KW-0812">Transmembrane</keyword>
<name>A0KKI3_AERHH</name>
<dbReference type="HOGENOM" id="CLU_2299705_0_0_6"/>
<keyword evidence="3" id="KW-1185">Reference proteome</keyword>
<reference evidence="2 3" key="1">
    <citation type="journal article" date="2006" name="J. Bacteriol.">
        <title>Genome sequence of Aeromonas hydrophila ATCC 7966T: jack of all trades.</title>
        <authorList>
            <person name="Seshadri R."/>
            <person name="Joseph S.W."/>
            <person name="Chopra A.K."/>
            <person name="Sha J."/>
            <person name="Shaw J."/>
            <person name="Graf J."/>
            <person name="Haft D."/>
            <person name="Wu M."/>
            <person name="Ren Q."/>
            <person name="Rosovitz M.J."/>
            <person name="Madupu R."/>
            <person name="Tallon L."/>
            <person name="Kim M."/>
            <person name="Jin S."/>
            <person name="Vuong H."/>
            <person name="Stine O.C."/>
            <person name="Ali A."/>
            <person name="Horneman A.J."/>
            <person name="Heidelberg J.F."/>
        </authorList>
    </citation>
    <scope>NUCLEOTIDE SEQUENCE [LARGE SCALE GENOMIC DNA]</scope>
    <source>
        <strain evidence="3">ATCC 7966 / DSM 30187 / BCRC 13018 / CCUG 14551 / JCM 1027 / KCTC 2358 / NCIMB 9240 / NCTC 8049</strain>
    </source>
</reference>
<evidence type="ECO:0000256" key="1">
    <source>
        <dbReference type="SAM" id="Phobius"/>
    </source>
</evidence>
<dbReference type="Proteomes" id="UP000000756">
    <property type="component" value="Chromosome"/>
</dbReference>
<dbReference type="EMBL" id="CP000462">
    <property type="protein sequence ID" value="ABK38823.1"/>
    <property type="molecule type" value="Genomic_DNA"/>
</dbReference>
<keyword evidence="1" id="KW-0472">Membrane</keyword>
<evidence type="ECO:0000313" key="3">
    <source>
        <dbReference type="Proteomes" id="UP000000756"/>
    </source>
</evidence>
<gene>
    <name evidence="2" type="ordered locus">AHA_2260</name>
</gene>
<dbReference type="EnsemblBacteria" id="ABK38823">
    <property type="protein sequence ID" value="ABK38823"/>
    <property type="gene ID" value="AHA_2260"/>
</dbReference>
<feature type="transmembrane region" description="Helical" evidence="1">
    <location>
        <begin position="67"/>
        <end position="85"/>
    </location>
</feature>
<dbReference type="AlphaFoldDB" id="A0KKI3"/>